<evidence type="ECO:0000313" key="1">
    <source>
        <dbReference type="EMBL" id="KKQ27972.1"/>
    </source>
</evidence>
<dbReference type="Proteomes" id="UP000034849">
    <property type="component" value="Unassembled WGS sequence"/>
</dbReference>
<gene>
    <name evidence="1" type="ORF">US42_C0003G0029</name>
</gene>
<dbReference type="EMBL" id="LBSX01000003">
    <property type="protein sequence ID" value="KKQ27972.1"/>
    <property type="molecule type" value="Genomic_DNA"/>
</dbReference>
<organism evidence="1 2">
    <name type="scientific">Candidatus Magasanikbacteria bacterium GW2011_GWC2_37_14</name>
    <dbReference type="NCBI Taxonomy" id="1619046"/>
    <lineage>
        <taxon>Bacteria</taxon>
        <taxon>Candidatus Magasanikiibacteriota</taxon>
    </lineage>
</organism>
<evidence type="ECO:0000313" key="2">
    <source>
        <dbReference type="Proteomes" id="UP000034849"/>
    </source>
</evidence>
<comment type="caution">
    <text evidence="1">The sequence shown here is derived from an EMBL/GenBank/DDBJ whole genome shotgun (WGS) entry which is preliminary data.</text>
</comment>
<accession>A0A0G0GD92</accession>
<dbReference type="AlphaFoldDB" id="A0A0G0GD92"/>
<sequence>MSKTKNHNANSPFFLFNILKKKEGDALWPFIIPPSPMIHREVVVVLVAFCPPNDNDSSTYGYHRSAHTQGMGVPWCQSYSARAYPSSDVPREPSWLAVPSCDGSCWSVHRDPCSSLLVSCCLAPRAHCASHCLLFFRNRGGNSLQVKVDTPCWLQQSTNNELARPFQLRFLILNGLRWRCNS</sequence>
<reference evidence="1 2" key="1">
    <citation type="journal article" date="2015" name="Nature">
        <title>rRNA introns, odd ribosomes, and small enigmatic genomes across a large radiation of phyla.</title>
        <authorList>
            <person name="Brown C.T."/>
            <person name="Hug L.A."/>
            <person name="Thomas B.C."/>
            <person name="Sharon I."/>
            <person name="Castelle C.J."/>
            <person name="Singh A."/>
            <person name="Wilkins M.J."/>
            <person name="Williams K.H."/>
            <person name="Banfield J.F."/>
        </authorList>
    </citation>
    <scope>NUCLEOTIDE SEQUENCE [LARGE SCALE GENOMIC DNA]</scope>
</reference>
<name>A0A0G0GD92_9BACT</name>
<protein>
    <submittedName>
        <fullName evidence="1">Uncharacterized protein</fullName>
    </submittedName>
</protein>
<proteinExistence type="predicted"/>